<dbReference type="SUPFAM" id="SSF49899">
    <property type="entry name" value="Concanavalin A-like lectins/glucanases"/>
    <property type="match status" value="1"/>
</dbReference>
<keyword evidence="3" id="KW-0378">Hydrolase</keyword>
<dbReference type="Proteomes" id="UP000027982">
    <property type="component" value="Chromosome"/>
</dbReference>
<dbReference type="PROSITE" id="PS51762">
    <property type="entry name" value="GH16_2"/>
    <property type="match status" value="1"/>
</dbReference>
<comment type="similarity">
    <text evidence="1">Belongs to the glycosyl hydrolase 16 family.</text>
</comment>
<dbReference type="Pfam" id="PF00722">
    <property type="entry name" value="Glyco_hydro_16"/>
    <property type="match status" value="1"/>
</dbReference>
<feature type="domain" description="GH16" evidence="2">
    <location>
        <begin position="333"/>
        <end position="589"/>
    </location>
</feature>
<evidence type="ECO:0000313" key="3">
    <source>
        <dbReference type="EMBL" id="AIE86502.1"/>
    </source>
</evidence>
<evidence type="ECO:0000259" key="2">
    <source>
        <dbReference type="PROSITE" id="PS51762"/>
    </source>
</evidence>
<reference evidence="3 4" key="1">
    <citation type="journal article" date="2014" name="PLoS ONE">
        <title>The first complete genome sequence of the class fimbriimonadia in the phylum armatimonadetes.</title>
        <authorList>
            <person name="Hu Z.Y."/>
            <person name="Wang Y.Z."/>
            <person name="Im W.T."/>
            <person name="Wang S.Y."/>
            <person name="Zhao G.P."/>
            <person name="Zheng H.J."/>
            <person name="Quan Z.X."/>
        </authorList>
    </citation>
    <scope>NUCLEOTIDE SEQUENCE [LARGE SCALE GENOMIC DNA]</scope>
    <source>
        <strain evidence="3">Gsoil 348</strain>
    </source>
</reference>
<dbReference type="GO" id="GO:0004553">
    <property type="term" value="F:hydrolase activity, hydrolyzing O-glycosyl compounds"/>
    <property type="evidence" value="ECO:0007669"/>
    <property type="project" value="InterPro"/>
</dbReference>
<dbReference type="HOGENOM" id="CLU_454739_0_0_0"/>
<dbReference type="CDD" id="cd08023">
    <property type="entry name" value="GH16_laminarinase_like"/>
    <property type="match status" value="1"/>
</dbReference>
<dbReference type="STRING" id="661478.OP10G_3134"/>
<dbReference type="InterPro" id="IPR000757">
    <property type="entry name" value="Beta-glucanase-like"/>
</dbReference>
<proteinExistence type="inferred from homology"/>
<dbReference type="PANTHER" id="PTHR10963">
    <property type="entry name" value="GLYCOSYL HYDROLASE-RELATED"/>
    <property type="match status" value="1"/>
</dbReference>
<dbReference type="PANTHER" id="PTHR10963:SF55">
    <property type="entry name" value="GLYCOSIDE HYDROLASE FAMILY 16 PROTEIN"/>
    <property type="match status" value="1"/>
</dbReference>
<dbReference type="Gene3D" id="2.60.120.200">
    <property type="match status" value="1"/>
</dbReference>
<dbReference type="InterPro" id="IPR013320">
    <property type="entry name" value="ConA-like_dom_sf"/>
</dbReference>
<gene>
    <name evidence="3" type="ORF">OP10G_3134</name>
</gene>
<evidence type="ECO:0000256" key="1">
    <source>
        <dbReference type="ARBA" id="ARBA00006865"/>
    </source>
</evidence>
<dbReference type="OrthoDB" id="9809583at2"/>
<name>A0A068NT27_FIMGI</name>
<dbReference type="AlphaFoldDB" id="A0A068NT27"/>
<dbReference type="eggNOG" id="COG2273">
    <property type="taxonomic scope" value="Bacteria"/>
</dbReference>
<dbReference type="GO" id="GO:0005975">
    <property type="term" value="P:carbohydrate metabolic process"/>
    <property type="evidence" value="ECO:0007669"/>
    <property type="project" value="InterPro"/>
</dbReference>
<accession>A0A068NT27</accession>
<sequence>MRSCLIVSALFLSLGLTGQGNERSLLAEARLKASDDTTAKPVGSAVEVTVAPGKNDYPGVGFAPPNGAWDLSRFGHVEARLVNTGAKPIILALRVDNAGNWQDNPWNTESITLEPGQASTVRTIFGYQYGQKKGYKLDPSKVSNVLIFTTKSDAARSFRIESIVAAGPAHETPPVALDDLRTKPTAGVIFDLKTSPNVAFESGDKNGLTFPAGKPDAIARIKPRAGRWDLRDYTEVHVTLRNSGSVPVVPRVRLESNGGAGEWRTVAKSMDPGAEAEIVALFGHPIDVTGGAPSDLITSDAVSAVAFSIVPSGQDAHIQVTRIVAVAKPAAIPAWLGKRPPVPGEWVKTLNQEFEGNKLDTSVWKVTGENYYDKQTHWSKDDVIVKDGMLRVRYEKQTGFHNDDPKRNSTPYAAGYLDTYGLWAQRYGYFEARMKLPKAPGLWPAFWMMPDRGSKAGPEQWKRSDTGNGAMEFDIMEHLTRWGAHRYNIAMHYDGYEAAHKAIGSDKVYVEADKDGFIICGLLWTPGEAVYYCNGRELLRWKNPRISNVPSYLMFTLPSGGWDNDAVDDDRLPADLIVDYVRVWQRKDLASPGDGKRIDP</sequence>
<dbReference type="KEGG" id="fgi:OP10G_3134"/>
<keyword evidence="4" id="KW-1185">Reference proteome</keyword>
<evidence type="ECO:0000313" key="4">
    <source>
        <dbReference type="Proteomes" id="UP000027982"/>
    </source>
</evidence>
<dbReference type="RefSeq" id="WP_025229537.1">
    <property type="nucleotide sequence ID" value="NZ_CP007139.1"/>
</dbReference>
<dbReference type="Gene3D" id="2.60.120.430">
    <property type="entry name" value="Galactose-binding lectin"/>
    <property type="match status" value="1"/>
</dbReference>
<dbReference type="EMBL" id="CP007139">
    <property type="protein sequence ID" value="AIE86502.1"/>
    <property type="molecule type" value="Genomic_DNA"/>
</dbReference>
<organism evidence="3 4">
    <name type="scientific">Fimbriimonas ginsengisoli Gsoil 348</name>
    <dbReference type="NCBI Taxonomy" id="661478"/>
    <lineage>
        <taxon>Bacteria</taxon>
        <taxon>Bacillati</taxon>
        <taxon>Armatimonadota</taxon>
        <taxon>Fimbriimonadia</taxon>
        <taxon>Fimbriimonadales</taxon>
        <taxon>Fimbriimonadaceae</taxon>
        <taxon>Fimbriimonas</taxon>
    </lineage>
</organism>
<dbReference type="InterPro" id="IPR050546">
    <property type="entry name" value="Glycosyl_Hydrlase_16"/>
</dbReference>
<protein>
    <submittedName>
        <fullName evidence="3">Glycoside hydrolase family 16</fullName>
    </submittedName>
</protein>